<keyword evidence="2" id="KW-1185">Reference proteome</keyword>
<comment type="caution">
    <text evidence="1">The sequence shown here is derived from an EMBL/GenBank/DDBJ whole genome shotgun (WGS) entry which is preliminary data.</text>
</comment>
<accession>A0ACC1SQP9</accession>
<organism evidence="1 2">
    <name type="scientific">Phlebia brevispora</name>
    <dbReference type="NCBI Taxonomy" id="194682"/>
    <lineage>
        <taxon>Eukaryota</taxon>
        <taxon>Fungi</taxon>
        <taxon>Dikarya</taxon>
        <taxon>Basidiomycota</taxon>
        <taxon>Agaricomycotina</taxon>
        <taxon>Agaricomycetes</taxon>
        <taxon>Polyporales</taxon>
        <taxon>Meruliaceae</taxon>
        <taxon>Phlebia</taxon>
    </lineage>
</organism>
<evidence type="ECO:0000313" key="2">
    <source>
        <dbReference type="Proteomes" id="UP001148662"/>
    </source>
</evidence>
<dbReference type="EMBL" id="JANHOG010001083">
    <property type="protein sequence ID" value="KAJ3544615.1"/>
    <property type="molecule type" value="Genomic_DNA"/>
</dbReference>
<proteinExistence type="predicted"/>
<sequence length="226" mass="25324">MSIWQRSREAAAATAGHTTGRSWVFFCHWESLGVATRVYKKTSPSILFAPSRHHLHPSSAPDSTILQYQIIQVTTMSVLSPPNAGGYQRETMVHLVHHTAPNAWTDIMARASQHFSQTELRNLLFMLEKVGMDVEGARRVALNDHPVQLRCVRCHEEYTEGQNAFGACCTRHLGVYRGLCLGHNTYEYMCRYCGKAGVGVQYGAHAAVQWEYPVCYEGLHTVDEAA</sequence>
<dbReference type="Proteomes" id="UP001148662">
    <property type="component" value="Unassembled WGS sequence"/>
</dbReference>
<evidence type="ECO:0000313" key="1">
    <source>
        <dbReference type="EMBL" id="KAJ3544615.1"/>
    </source>
</evidence>
<gene>
    <name evidence="1" type="ORF">NM688_g5719</name>
</gene>
<name>A0ACC1SQP9_9APHY</name>
<reference evidence="1" key="1">
    <citation type="submission" date="2022-07" db="EMBL/GenBank/DDBJ databases">
        <title>Genome Sequence of Phlebia brevispora.</title>
        <authorList>
            <person name="Buettner E."/>
        </authorList>
    </citation>
    <scope>NUCLEOTIDE SEQUENCE</scope>
    <source>
        <strain evidence="1">MPL23</strain>
    </source>
</reference>
<protein>
    <submittedName>
        <fullName evidence="1">Uncharacterized protein</fullName>
    </submittedName>
</protein>